<evidence type="ECO:0008006" key="3">
    <source>
        <dbReference type="Google" id="ProtNLM"/>
    </source>
</evidence>
<accession>M1Q6L5</accession>
<dbReference type="EMBL" id="JF974306">
    <property type="protein sequence ID" value="AGF91508.1"/>
    <property type="molecule type" value="Genomic_DNA"/>
</dbReference>
<sequence>MSQIPVQDAEKWFRDSRTGSLSCADQDTYNKYMAARKSEEVKKQKFEALQNDVSLLKSDMSEIKSLLQKLANN</sequence>
<name>M1Q6L5_9CAUD</name>
<dbReference type="Proteomes" id="UP000502917">
    <property type="component" value="Segment"/>
</dbReference>
<evidence type="ECO:0000313" key="1">
    <source>
        <dbReference type="EMBL" id="AGF91508.1"/>
    </source>
</evidence>
<organism evidence="1 2">
    <name type="scientific">Cyanophage P-SS1</name>
    <dbReference type="NCBI Taxonomy" id="889957"/>
    <lineage>
        <taxon>Viruses</taxon>
        <taxon>Duplodnaviria</taxon>
        <taxon>Heunggongvirae</taxon>
        <taxon>Uroviricota</taxon>
        <taxon>Caudoviricetes</taxon>
        <taxon>Pantevenvirales</taxon>
        <taxon>Kyanoviridae</taxon>
        <taxon>Ronodorvirus</taxon>
        <taxon>Ronodorvirus ssm4</taxon>
    </lineage>
</organism>
<reference evidence="1 2" key="1">
    <citation type="submission" date="2010-12" db="EMBL/GenBank/DDBJ databases">
        <title>The Genome Sequence of Cyanophage P-SS1.</title>
        <authorList>
            <consortium name="The Broad Institute Genome Sequencing Platform"/>
            <person name="Henn M.R."/>
            <person name="Sullivan M.S."/>
            <person name="Osburne M.S."/>
            <person name="Levin J."/>
            <person name="Malboeuf C."/>
            <person name="Casali M."/>
            <person name="Russ C."/>
            <person name="Lennon N."/>
            <person name="Chapman S.B."/>
            <person name="Erlich R."/>
            <person name="Young S.K."/>
            <person name="Yandava C."/>
            <person name="Zeng Q."/>
            <person name="Alvarado L."/>
            <person name="Anderson S."/>
            <person name="Berlin A."/>
            <person name="Chen Z."/>
            <person name="Freedman E."/>
            <person name="Gellesch M."/>
            <person name="Goldberg J."/>
            <person name="Green L."/>
            <person name="Griggs A."/>
            <person name="Gujja S."/>
            <person name="Heilman E.R."/>
            <person name="Heiman D."/>
            <person name="Hollinger A."/>
            <person name="Howarth C."/>
            <person name="Larson L."/>
            <person name="Mehta T."/>
            <person name="Pearson M."/>
            <person name="Roberts A."/>
            <person name="Ryan E."/>
            <person name="Saif S."/>
            <person name="Shea T."/>
            <person name="Shenoy N."/>
            <person name="Sisk P."/>
            <person name="Stolte C."/>
            <person name="Sykes S."/>
            <person name="White J."/>
            <person name="Yu Q."/>
            <person name="Coleman M.L."/>
            <person name="Huang K.H."/>
            <person name="Weigele P.R."/>
            <person name="DeFrancesco A.S."/>
            <person name="Kern S.E."/>
            <person name="Thompson L.R."/>
            <person name="Fu R."/>
            <person name="Hombeck B."/>
            <person name="Chisholm S.W."/>
            <person name="Haas B."/>
            <person name="Nusbaum C."/>
            <person name="Birren B."/>
        </authorList>
    </citation>
    <scope>NUCLEOTIDE SEQUENCE [LARGE SCALE GENOMIC DNA]</scope>
    <source>
        <strain evidence="1 2">P-SS1</strain>
    </source>
</reference>
<evidence type="ECO:0000313" key="2">
    <source>
        <dbReference type="Proteomes" id="UP000502917"/>
    </source>
</evidence>
<proteinExistence type="predicted"/>
<protein>
    <recommendedName>
        <fullName evidence="3">Gp106</fullName>
    </recommendedName>
</protein>
<gene>
    <name evidence="1" type="ORF">CPYG_00214</name>
</gene>